<evidence type="ECO:0000256" key="1">
    <source>
        <dbReference type="ARBA" id="ARBA00006242"/>
    </source>
</evidence>
<dbReference type="AlphaFoldDB" id="A0A2M6WJ36"/>
<evidence type="ECO:0000313" key="6">
    <source>
        <dbReference type="EMBL" id="PIT92773.1"/>
    </source>
</evidence>
<evidence type="ECO:0000313" key="7">
    <source>
        <dbReference type="Proteomes" id="UP000228635"/>
    </source>
</evidence>
<name>A0A2M6WJ36_9BACT</name>
<evidence type="ECO:0000256" key="2">
    <source>
        <dbReference type="ARBA" id="ARBA00022980"/>
    </source>
</evidence>
<dbReference type="Gene3D" id="1.10.287.610">
    <property type="entry name" value="Helix hairpin bin"/>
    <property type="match status" value="1"/>
</dbReference>
<gene>
    <name evidence="5 6" type="primary">rpsB</name>
    <name evidence="6" type="ORF">COU08_00630</name>
</gene>
<keyword evidence="2 5" id="KW-0689">Ribosomal protein</keyword>
<evidence type="ECO:0000256" key="4">
    <source>
        <dbReference type="ARBA" id="ARBA00035256"/>
    </source>
</evidence>
<dbReference type="InterPro" id="IPR023591">
    <property type="entry name" value="Ribosomal_uS2_flav_dom_sf"/>
</dbReference>
<comment type="caution">
    <text evidence="6">The sequence shown here is derived from an EMBL/GenBank/DDBJ whole genome shotgun (WGS) entry which is preliminary data.</text>
</comment>
<dbReference type="GO" id="GO:0006412">
    <property type="term" value="P:translation"/>
    <property type="evidence" value="ECO:0007669"/>
    <property type="project" value="UniProtKB-UniRule"/>
</dbReference>
<accession>A0A2M6WJ36</accession>
<proteinExistence type="inferred from homology"/>
<sequence length="272" mass="30555">MEHNAITSDLALTKKPSATLPDPIDQEVLEEAARAGVLYGKRKSRTNPRMKQYIYTTRNGVEVFDFPQTLEYLEKALVFLKNAVAEQKQILIVGSTPPAKQFVRELAEAHSYPYVVERWLGGTLTNYPTISKRVGYYLGLKADRAAGKFDIYTKKERVALDKNIEKMDRLFGGLEKLTSYPQVLIVINPQFHAIAVREANQRGVPVVALISSDGNPDVIQYPIPANDHARNSIQWFLGHIKKAFKEGMILRAQQQAEAEKAVASQEKARSDV</sequence>
<dbReference type="PANTHER" id="PTHR12534:SF0">
    <property type="entry name" value="SMALL RIBOSOMAL SUBUNIT PROTEIN US2M"/>
    <property type="match status" value="1"/>
</dbReference>
<evidence type="ECO:0000256" key="5">
    <source>
        <dbReference type="HAMAP-Rule" id="MF_00291"/>
    </source>
</evidence>
<dbReference type="Pfam" id="PF00318">
    <property type="entry name" value="Ribosomal_S2"/>
    <property type="match status" value="1"/>
</dbReference>
<dbReference type="InterPro" id="IPR005706">
    <property type="entry name" value="Ribosomal_uS2_bac/mit/plastid"/>
</dbReference>
<dbReference type="GO" id="GO:0015935">
    <property type="term" value="C:small ribosomal subunit"/>
    <property type="evidence" value="ECO:0007669"/>
    <property type="project" value="InterPro"/>
</dbReference>
<dbReference type="PRINTS" id="PR00395">
    <property type="entry name" value="RIBOSOMALS2"/>
</dbReference>
<dbReference type="SUPFAM" id="SSF52313">
    <property type="entry name" value="Ribosomal protein S2"/>
    <property type="match status" value="1"/>
</dbReference>
<dbReference type="Gene3D" id="3.40.50.10490">
    <property type="entry name" value="Glucose-6-phosphate isomerase like protein, domain 1"/>
    <property type="match status" value="1"/>
</dbReference>
<evidence type="ECO:0000256" key="3">
    <source>
        <dbReference type="ARBA" id="ARBA00023274"/>
    </source>
</evidence>
<dbReference type="PANTHER" id="PTHR12534">
    <property type="entry name" value="30S RIBOSOMAL PROTEIN S2 PROKARYOTIC AND ORGANELLAR"/>
    <property type="match status" value="1"/>
</dbReference>
<keyword evidence="3 5" id="KW-0687">Ribonucleoprotein</keyword>
<dbReference type="CDD" id="cd01425">
    <property type="entry name" value="RPS2"/>
    <property type="match status" value="1"/>
</dbReference>
<dbReference type="InterPro" id="IPR001865">
    <property type="entry name" value="Ribosomal_uS2"/>
</dbReference>
<dbReference type="GO" id="GO:0003735">
    <property type="term" value="F:structural constituent of ribosome"/>
    <property type="evidence" value="ECO:0007669"/>
    <property type="project" value="InterPro"/>
</dbReference>
<dbReference type="Proteomes" id="UP000228635">
    <property type="component" value="Unassembled WGS sequence"/>
</dbReference>
<reference evidence="7" key="1">
    <citation type="submission" date="2017-09" db="EMBL/GenBank/DDBJ databases">
        <title>Depth-based differentiation of microbial function through sediment-hosted aquifers and enrichment of novel symbionts in the deep terrestrial subsurface.</title>
        <authorList>
            <person name="Probst A.J."/>
            <person name="Ladd B."/>
            <person name="Jarett J.K."/>
            <person name="Geller-Mcgrath D.E."/>
            <person name="Sieber C.M.K."/>
            <person name="Emerson J.B."/>
            <person name="Anantharaman K."/>
            <person name="Thomas B.C."/>
            <person name="Malmstrom R."/>
            <person name="Stieglmeier M."/>
            <person name="Klingl A."/>
            <person name="Woyke T."/>
            <person name="Ryan C.M."/>
            <person name="Banfield J.F."/>
        </authorList>
    </citation>
    <scope>NUCLEOTIDE SEQUENCE [LARGE SCALE GENOMIC DNA]</scope>
</reference>
<organism evidence="6 7">
    <name type="scientific">Candidatus Harrisonbacteria bacterium CG10_big_fil_rev_8_21_14_0_10_42_17</name>
    <dbReference type="NCBI Taxonomy" id="1974584"/>
    <lineage>
        <taxon>Bacteria</taxon>
        <taxon>Candidatus Harrisoniibacteriota</taxon>
    </lineage>
</organism>
<dbReference type="NCBIfam" id="TIGR01011">
    <property type="entry name" value="rpsB_bact"/>
    <property type="match status" value="1"/>
</dbReference>
<dbReference type="EMBL" id="PFBA01000009">
    <property type="protein sequence ID" value="PIT92773.1"/>
    <property type="molecule type" value="Genomic_DNA"/>
</dbReference>
<protein>
    <recommendedName>
        <fullName evidence="4 5">Small ribosomal subunit protein uS2</fullName>
    </recommendedName>
</protein>
<comment type="similarity">
    <text evidence="1 5">Belongs to the universal ribosomal protein uS2 family.</text>
</comment>
<dbReference type="HAMAP" id="MF_00291_B">
    <property type="entry name" value="Ribosomal_uS2_B"/>
    <property type="match status" value="1"/>
</dbReference>